<evidence type="ECO:0008006" key="4">
    <source>
        <dbReference type="Google" id="ProtNLM"/>
    </source>
</evidence>
<comment type="caution">
    <text evidence="2">The sequence shown here is derived from an EMBL/GenBank/DDBJ whole genome shotgun (WGS) entry which is preliminary data.</text>
</comment>
<keyword evidence="1" id="KW-1277">Toxin-antitoxin system</keyword>
<dbReference type="Proteomes" id="UP000183317">
    <property type="component" value="Unassembled WGS sequence"/>
</dbReference>
<name>A0A1F5MGE8_9BACT</name>
<sequence length="85" mass="10162">MIIIFHKDFTKRIKILPRKIQKRFNERLMLFEKDQMNPVLNNHSLKGKYLGRRSINITGDLRVIYQKNDDNVIFVTIDSHSNLYG</sequence>
<dbReference type="InterPro" id="IPR035093">
    <property type="entry name" value="RelE/ParE_toxin_dom_sf"/>
</dbReference>
<dbReference type="AlphaFoldDB" id="A0A1F5MGE8"/>
<evidence type="ECO:0000313" key="3">
    <source>
        <dbReference type="Proteomes" id="UP000183317"/>
    </source>
</evidence>
<dbReference type="InterPro" id="IPR007712">
    <property type="entry name" value="RelE/ParE_toxin"/>
</dbReference>
<evidence type="ECO:0000256" key="1">
    <source>
        <dbReference type="ARBA" id="ARBA00022649"/>
    </source>
</evidence>
<dbReference type="SUPFAM" id="SSF143011">
    <property type="entry name" value="RelE-like"/>
    <property type="match status" value="1"/>
</dbReference>
<dbReference type="EMBL" id="MFDU01000020">
    <property type="protein sequence ID" value="OGE64370.1"/>
    <property type="molecule type" value="Genomic_DNA"/>
</dbReference>
<dbReference type="InterPro" id="IPR004386">
    <property type="entry name" value="Toxin_YafQ-like"/>
</dbReference>
<dbReference type="Gene3D" id="3.30.2310.20">
    <property type="entry name" value="RelE-like"/>
    <property type="match status" value="1"/>
</dbReference>
<dbReference type="Pfam" id="PF15738">
    <property type="entry name" value="YafQ_toxin"/>
    <property type="match status" value="1"/>
</dbReference>
<dbReference type="NCBIfam" id="TIGR02385">
    <property type="entry name" value="RelE_StbE"/>
    <property type="match status" value="1"/>
</dbReference>
<protein>
    <recommendedName>
        <fullName evidence="4">Plasmid stabilization protein</fullName>
    </recommendedName>
</protein>
<accession>A0A1F5MGE8</accession>
<evidence type="ECO:0000313" key="2">
    <source>
        <dbReference type="EMBL" id="OGE64370.1"/>
    </source>
</evidence>
<proteinExistence type="predicted"/>
<gene>
    <name evidence="2" type="ORF">A3J13_00470</name>
</gene>
<reference evidence="2 3" key="1">
    <citation type="journal article" date="2016" name="Nat. Commun.">
        <title>Thousands of microbial genomes shed light on interconnected biogeochemical processes in an aquifer system.</title>
        <authorList>
            <person name="Anantharaman K."/>
            <person name="Brown C.T."/>
            <person name="Hug L.A."/>
            <person name="Sharon I."/>
            <person name="Castelle C.J."/>
            <person name="Probst A.J."/>
            <person name="Thomas B.C."/>
            <person name="Singh A."/>
            <person name="Wilkins M.J."/>
            <person name="Karaoz U."/>
            <person name="Brodie E.L."/>
            <person name="Williams K.H."/>
            <person name="Hubbard S.S."/>
            <person name="Banfield J.F."/>
        </authorList>
    </citation>
    <scope>NUCLEOTIDE SEQUENCE [LARGE SCALE GENOMIC DNA]</scope>
</reference>
<organism evidence="2 3">
    <name type="scientific">Candidatus Daviesbacteria bacterium RIFCSPLOWO2_02_FULL_36_8</name>
    <dbReference type="NCBI Taxonomy" id="1797793"/>
    <lineage>
        <taxon>Bacteria</taxon>
        <taxon>Candidatus Daviesiibacteriota</taxon>
    </lineage>
</organism>